<evidence type="ECO:0008006" key="4">
    <source>
        <dbReference type="Google" id="ProtNLM"/>
    </source>
</evidence>
<sequence length="201" mass="22922">MKTFTEFADISAYQPDSLTYMKSLGRYASGLFVKLTEGSETGSRYFNPKAPQQLTNGFEIFDVIGVYHYFRGNSQRFGENDPVNEAKWFYKKIVEMGLNNTTVCAIDVEDQCLQKNVTNDINLFIQYLHDKGFHNLVVYASASWFNNGRIDRRLLKFAPAIWVASYGVTAPGVDDTQAWQYTNNGHGLQTDFNYDFSGILH</sequence>
<protein>
    <recommendedName>
        <fullName evidence="4">Lysozyme</fullName>
    </recommendedName>
</protein>
<dbReference type="AlphaFoldDB" id="A0A7X3C2T6"/>
<keyword evidence="3" id="KW-1185">Reference proteome</keyword>
<evidence type="ECO:0000256" key="1">
    <source>
        <dbReference type="ARBA" id="ARBA00010646"/>
    </source>
</evidence>
<dbReference type="InterPro" id="IPR002053">
    <property type="entry name" value="Glyco_hydro_25"/>
</dbReference>
<dbReference type="PANTHER" id="PTHR34135:SF2">
    <property type="entry name" value="LYSOZYME"/>
    <property type="match status" value="1"/>
</dbReference>
<evidence type="ECO:0000313" key="2">
    <source>
        <dbReference type="EMBL" id="MTV83190.1"/>
    </source>
</evidence>
<dbReference type="Gene3D" id="3.20.20.80">
    <property type="entry name" value="Glycosidases"/>
    <property type="match status" value="1"/>
</dbReference>
<dbReference type="GO" id="GO:0016052">
    <property type="term" value="P:carbohydrate catabolic process"/>
    <property type="evidence" value="ECO:0007669"/>
    <property type="project" value="TreeGrafter"/>
</dbReference>
<dbReference type="RefSeq" id="WP_155432451.1">
    <property type="nucleotide sequence ID" value="NZ_WNJO01000020.1"/>
</dbReference>
<dbReference type="Pfam" id="PF01183">
    <property type="entry name" value="Glyco_hydro_25"/>
    <property type="match status" value="1"/>
</dbReference>
<comment type="caution">
    <text evidence="2">The sequence shown here is derived from an EMBL/GenBank/DDBJ whole genome shotgun (WGS) entry which is preliminary data.</text>
</comment>
<dbReference type="GO" id="GO:0003796">
    <property type="term" value="F:lysozyme activity"/>
    <property type="evidence" value="ECO:0007669"/>
    <property type="project" value="InterPro"/>
</dbReference>
<gene>
    <name evidence="2" type="ORF">GM612_11230</name>
</gene>
<organism evidence="2 3">
    <name type="scientific">Secundilactobacillus folii</name>
    <dbReference type="NCBI Taxonomy" id="2678357"/>
    <lineage>
        <taxon>Bacteria</taxon>
        <taxon>Bacillati</taxon>
        <taxon>Bacillota</taxon>
        <taxon>Bacilli</taxon>
        <taxon>Lactobacillales</taxon>
        <taxon>Lactobacillaceae</taxon>
        <taxon>Secundilactobacillus</taxon>
    </lineage>
</organism>
<evidence type="ECO:0000313" key="3">
    <source>
        <dbReference type="Proteomes" id="UP000466388"/>
    </source>
</evidence>
<dbReference type="SUPFAM" id="SSF51445">
    <property type="entry name" value="(Trans)glycosidases"/>
    <property type="match status" value="1"/>
</dbReference>
<dbReference type="GO" id="GO:0016998">
    <property type="term" value="P:cell wall macromolecule catabolic process"/>
    <property type="evidence" value="ECO:0007669"/>
    <property type="project" value="InterPro"/>
</dbReference>
<dbReference type="Proteomes" id="UP000466388">
    <property type="component" value="Unassembled WGS sequence"/>
</dbReference>
<name>A0A7X3C2T6_9LACO</name>
<dbReference type="GO" id="GO:0009253">
    <property type="term" value="P:peptidoglycan catabolic process"/>
    <property type="evidence" value="ECO:0007669"/>
    <property type="project" value="InterPro"/>
</dbReference>
<comment type="similarity">
    <text evidence="1">Belongs to the glycosyl hydrolase 25 family.</text>
</comment>
<proteinExistence type="inferred from homology"/>
<dbReference type="PROSITE" id="PS51904">
    <property type="entry name" value="GLYCOSYL_HYDROL_F25_2"/>
    <property type="match status" value="1"/>
</dbReference>
<dbReference type="PANTHER" id="PTHR34135">
    <property type="entry name" value="LYSOZYME"/>
    <property type="match status" value="1"/>
</dbReference>
<accession>A0A7X3C2T6</accession>
<dbReference type="EMBL" id="WNJO01000020">
    <property type="protein sequence ID" value="MTV83190.1"/>
    <property type="molecule type" value="Genomic_DNA"/>
</dbReference>
<dbReference type="InterPro" id="IPR017853">
    <property type="entry name" value="GH"/>
</dbReference>
<reference evidence="2 3" key="1">
    <citation type="submission" date="2019-11" db="EMBL/GenBank/DDBJ databases">
        <title>Lactobacillus sp. nov. CRM56-3, isolated from fermented tea leaves.</title>
        <authorList>
            <person name="Phuengjayaem S."/>
            <person name="Tanasupawat S."/>
        </authorList>
    </citation>
    <scope>NUCLEOTIDE SEQUENCE [LARGE SCALE GENOMIC DNA]</scope>
    <source>
        <strain evidence="2 3">CRM56-3</strain>
    </source>
</reference>